<dbReference type="InterPro" id="IPR004846">
    <property type="entry name" value="T2SS/T3SS_dom"/>
</dbReference>
<dbReference type="GO" id="GO:0015627">
    <property type="term" value="C:type II protein secretion system complex"/>
    <property type="evidence" value="ECO:0007669"/>
    <property type="project" value="TreeGrafter"/>
</dbReference>
<dbReference type="Pfam" id="PF00263">
    <property type="entry name" value="Secretin"/>
    <property type="match status" value="1"/>
</dbReference>
<dbReference type="GO" id="GO:0019867">
    <property type="term" value="C:outer membrane"/>
    <property type="evidence" value="ECO:0007669"/>
    <property type="project" value="InterPro"/>
</dbReference>
<accession>W0BEU6</accession>
<evidence type="ECO:0000259" key="1">
    <source>
        <dbReference type="Pfam" id="PF00263"/>
    </source>
</evidence>
<dbReference type="Proteomes" id="UP000018838">
    <property type="component" value="Chromosome"/>
</dbReference>
<dbReference type="InterPro" id="IPR013358">
    <property type="entry name" value="Pilus_biogenesis_MshL"/>
</dbReference>
<dbReference type="PRINTS" id="PR00811">
    <property type="entry name" value="BCTERIALGSPD"/>
</dbReference>
<dbReference type="InterPro" id="IPR050810">
    <property type="entry name" value="Bact_Secretion_Sys_Channel"/>
</dbReference>
<dbReference type="InterPro" id="IPR004845">
    <property type="entry name" value="T2SS_GspD_CS"/>
</dbReference>
<dbReference type="InterPro" id="IPR001775">
    <property type="entry name" value="GspD/PilQ"/>
</dbReference>
<dbReference type="PATRIC" id="fig|1268635.3.peg.2927"/>
<dbReference type="PANTHER" id="PTHR30332">
    <property type="entry name" value="PROBABLE GENERAL SECRETION PATHWAY PROTEIN D"/>
    <property type="match status" value="1"/>
</dbReference>
<proteinExistence type="predicted"/>
<dbReference type="PANTHER" id="PTHR30332:SF17">
    <property type="entry name" value="TYPE IV PILIATION SYSTEM PROTEIN DR_0774-RELATED"/>
    <property type="match status" value="1"/>
</dbReference>
<dbReference type="HOGENOM" id="CLU_006756_3_1_6"/>
<dbReference type="Gene3D" id="3.30.1370.130">
    <property type="match status" value="1"/>
</dbReference>
<keyword evidence="4" id="KW-1185">Reference proteome</keyword>
<protein>
    <submittedName>
        <fullName evidence="3">Pilus MSHA type biogenesis protein</fullName>
    </submittedName>
</protein>
<sequence>MHEKRSIRFFLALAACSTHQATQGTAIDDMNVALHQGIAGNEAFYKSEKNRPPDRITKALVPGIKIRAPQKNHVQRRFDISVKNVPARTFFTGLVTGTPLSIAVSPEIQGEITLNLKQVTVEQVLQTVEDVYGYAYNPIPGGYEILPNSLKTEIYAVNYLELERKGRSNMRLNSGEVTQIAGTRNTNTLLASSTTTATNPTNIESTIGDVETKSTIDFWKQMQATLQSIIGTEDGRSVTVNPLAGVVVVRAKPREHKQVEAYLDLVQNSMDRQVILEAKILEVTLNDQYQMGIDWKIFGARLNALSDFVGTGVDINQDEFPDAFKIDIKWNQSFQTTIQALETQGNVQVLSSPRVATMNNQMSAIKVGSDEFFVTNVNTTQNFATAGGVTNPTQNVDLTPFFSGITLDVTPQIDANNNVTLHIHPSVSLVRDQRKRIDLGAQGGVLELPLAFSTIRESDTIVHAKNGQVVVIGGLMQNQTEEDIAQMPFFGNIPFLGTLFRATKQNSRKSELVILLRPIVMNPKNINRDLIESTQQFARIKRGYHFGSRPDIFGTEGEEPVSVGPKAGVYTPSQCRGGRCT</sequence>
<dbReference type="NCBIfam" id="TIGR02519">
    <property type="entry name" value="pilus_MshL"/>
    <property type="match status" value="1"/>
</dbReference>
<dbReference type="eggNOG" id="COG1450">
    <property type="taxonomic scope" value="Bacteria"/>
</dbReference>
<evidence type="ECO:0000259" key="2">
    <source>
        <dbReference type="Pfam" id="PF07655"/>
    </source>
</evidence>
<dbReference type="KEGG" id="lok:Loa_02851"/>
<dbReference type="RefSeq" id="WP_025386671.1">
    <property type="nucleotide sequence ID" value="NZ_CP004006.1"/>
</dbReference>
<feature type="domain" description="Secretin N-terminal" evidence="2">
    <location>
        <begin position="152"/>
        <end position="243"/>
    </location>
</feature>
<dbReference type="EMBL" id="CP004006">
    <property type="protein sequence ID" value="AHE68380.1"/>
    <property type="molecule type" value="Genomic_DNA"/>
</dbReference>
<reference evidence="3 4" key="1">
    <citation type="journal article" date="2013" name="Int. J. Med. Microbiol.">
        <title>Legionella oakridgensis ATCC 33761 genome sequence and phenotypic characterization reveals its replication capacity in amoebae.</title>
        <authorList>
            <person name="Brzuszkiewicz E."/>
            <person name="Schulz T."/>
            <person name="Rydzewski K."/>
            <person name="Daniel R."/>
            <person name="Gillmaier N."/>
            <person name="Dittmann C."/>
            <person name="Holland G."/>
            <person name="Schunder E."/>
            <person name="Lautner M."/>
            <person name="Eisenreich W."/>
            <person name="Luck C."/>
            <person name="Heuner K."/>
        </authorList>
    </citation>
    <scope>NUCLEOTIDE SEQUENCE [LARGE SCALE GENOMIC DNA]</scope>
    <source>
        <strain>OR-10</strain>
        <strain evidence="4">ATCC 33761</strain>
    </source>
</reference>
<dbReference type="STRING" id="1268635.Loa_02851"/>
<organism evidence="3 4">
    <name type="scientific">Legionella oakridgensis ATCC 33761 = DSM 21215</name>
    <dbReference type="NCBI Taxonomy" id="1268635"/>
    <lineage>
        <taxon>Bacteria</taxon>
        <taxon>Pseudomonadati</taxon>
        <taxon>Pseudomonadota</taxon>
        <taxon>Gammaproteobacteria</taxon>
        <taxon>Legionellales</taxon>
        <taxon>Legionellaceae</taxon>
        <taxon>Legionella</taxon>
    </lineage>
</organism>
<dbReference type="GO" id="GO:0009306">
    <property type="term" value="P:protein secretion"/>
    <property type="evidence" value="ECO:0007669"/>
    <property type="project" value="InterPro"/>
</dbReference>
<dbReference type="Pfam" id="PF07655">
    <property type="entry name" value="Secretin_N_2"/>
    <property type="match status" value="1"/>
</dbReference>
<dbReference type="AlphaFoldDB" id="W0BEU6"/>
<feature type="domain" description="Type II/III secretion system secretin-like" evidence="1">
    <location>
        <begin position="340"/>
        <end position="521"/>
    </location>
</feature>
<name>W0BEU6_9GAMM</name>
<dbReference type="GO" id="GO:0009297">
    <property type="term" value="P:pilus assembly"/>
    <property type="evidence" value="ECO:0007669"/>
    <property type="project" value="InterPro"/>
</dbReference>
<evidence type="ECO:0000313" key="4">
    <source>
        <dbReference type="Proteomes" id="UP000018838"/>
    </source>
</evidence>
<dbReference type="InterPro" id="IPR011514">
    <property type="entry name" value="Secretin_N_2"/>
</dbReference>
<evidence type="ECO:0000313" key="3">
    <source>
        <dbReference type="EMBL" id="AHE68380.1"/>
    </source>
</evidence>
<dbReference type="PROSITE" id="PS00875">
    <property type="entry name" value="T2SP_D"/>
    <property type="match status" value="1"/>
</dbReference>
<gene>
    <name evidence="3" type="primary">mshL</name>
    <name evidence="3" type="ORF">Loa_02851</name>
</gene>